<comment type="catalytic activity">
    <reaction evidence="1">
        <text>5-oxo-L-proline + ATP + 2 H2O = L-glutamate + ADP + phosphate + H(+)</text>
        <dbReference type="Rhea" id="RHEA:10348"/>
        <dbReference type="ChEBI" id="CHEBI:15377"/>
        <dbReference type="ChEBI" id="CHEBI:15378"/>
        <dbReference type="ChEBI" id="CHEBI:29985"/>
        <dbReference type="ChEBI" id="CHEBI:30616"/>
        <dbReference type="ChEBI" id="CHEBI:43474"/>
        <dbReference type="ChEBI" id="CHEBI:58402"/>
        <dbReference type="ChEBI" id="CHEBI:456216"/>
        <dbReference type="EC" id="3.5.2.9"/>
    </reaction>
</comment>
<dbReference type="Pfam" id="PF03746">
    <property type="entry name" value="LamB_YcsF"/>
    <property type="match status" value="1"/>
</dbReference>
<keyword evidence="3" id="KW-1185">Reference proteome</keyword>
<proteinExistence type="inferred from homology"/>
<dbReference type="GO" id="GO:0005975">
    <property type="term" value="P:carbohydrate metabolic process"/>
    <property type="evidence" value="ECO:0007669"/>
    <property type="project" value="InterPro"/>
</dbReference>
<comment type="similarity">
    <text evidence="1">Belongs to the LamB/PxpA family.</text>
</comment>
<keyword evidence="1" id="KW-0067">ATP-binding</keyword>
<dbReference type="InterPro" id="IPR005501">
    <property type="entry name" value="LamB/YcsF/PxpA-like"/>
</dbReference>
<dbReference type="Gene3D" id="3.20.20.370">
    <property type="entry name" value="Glycoside hydrolase/deacetylase"/>
    <property type="match status" value="1"/>
</dbReference>
<reference evidence="3" key="1">
    <citation type="submission" date="2015-07" db="EMBL/GenBank/DDBJ databases">
        <title>Fjat-10053 dsm26.</title>
        <authorList>
            <person name="Liu B."/>
            <person name="Wang J."/>
            <person name="Zhu Y."/>
            <person name="Liu G."/>
            <person name="Chen Q."/>
            <person name="Chen Z."/>
            <person name="Lan J."/>
            <person name="Che J."/>
            <person name="Ge C."/>
            <person name="Shi H."/>
            <person name="Pan Z."/>
            <person name="Liu X."/>
        </authorList>
    </citation>
    <scope>NUCLEOTIDE SEQUENCE [LARGE SCALE GENOMIC DNA]</scope>
    <source>
        <strain evidence="3">DSM 26</strain>
    </source>
</reference>
<dbReference type="RefSeq" id="WP_050352355.1">
    <property type="nucleotide sequence ID" value="NZ_BOSN01000008.1"/>
</dbReference>
<dbReference type="PATRIC" id="fig|1473.5.peg.1734"/>
<dbReference type="CDD" id="cd10787">
    <property type="entry name" value="LamB_YcsF_like"/>
    <property type="match status" value="1"/>
</dbReference>
<dbReference type="SUPFAM" id="SSF88713">
    <property type="entry name" value="Glycoside hydrolase/deacetylase"/>
    <property type="match status" value="1"/>
</dbReference>
<evidence type="ECO:0000313" key="2">
    <source>
        <dbReference type="EMBL" id="KNE19799.1"/>
    </source>
</evidence>
<dbReference type="HAMAP" id="MF_00691">
    <property type="entry name" value="PxpA"/>
    <property type="match status" value="1"/>
</dbReference>
<dbReference type="NCBIfam" id="NF003814">
    <property type="entry name" value="PRK05406.1-3"/>
    <property type="match status" value="1"/>
</dbReference>
<accession>A0A0L0QMQ2</accession>
<dbReference type="Proteomes" id="UP000036780">
    <property type="component" value="Unassembled WGS sequence"/>
</dbReference>
<evidence type="ECO:0000313" key="3">
    <source>
        <dbReference type="Proteomes" id="UP000036780"/>
    </source>
</evidence>
<dbReference type="EC" id="3.5.2.9" evidence="1"/>
<gene>
    <name evidence="1" type="primary">pxpA</name>
    <name evidence="2" type="ORF">AFK71_15345</name>
</gene>
<comment type="caution">
    <text evidence="2">The sequence shown here is derived from an EMBL/GenBank/DDBJ whole genome shotgun (WGS) entry which is preliminary data.</text>
</comment>
<dbReference type="OrthoDB" id="9773478at2"/>
<dbReference type="NCBIfam" id="NF003816">
    <property type="entry name" value="PRK05406.1-5"/>
    <property type="match status" value="1"/>
</dbReference>
<comment type="subunit">
    <text evidence="1">Forms a complex composed of PxpA, PxpB and PxpC.</text>
</comment>
<evidence type="ECO:0000256" key="1">
    <source>
        <dbReference type="HAMAP-Rule" id="MF_00691"/>
    </source>
</evidence>
<keyword evidence="1" id="KW-0547">Nucleotide-binding</keyword>
<dbReference type="GO" id="GO:0005524">
    <property type="term" value="F:ATP binding"/>
    <property type="evidence" value="ECO:0007669"/>
    <property type="project" value="UniProtKB-UniRule"/>
</dbReference>
<dbReference type="PANTHER" id="PTHR30292">
    <property type="entry name" value="UNCHARACTERIZED PROTEIN YBGL-RELATED"/>
    <property type="match status" value="1"/>
</dbReference>
<comment type="function">
    <text evidence="1">Catalyzes the cleavage of 5-oxoproline to form L-glutamate coupled to the hydrolysis of ATP to ADP and inorganic phosphate.</text>
</comment>
<protein>
    <recommendedName>
        <fullName evidence="1">5-oxoprolinase subunit A</fullName>
        <shortName evidence="1">5-OPase subunit A</shortName>
        <ecNumber evidence="1">3.5.2.9</ecNumber>
    </recommendedName>
    <alternativeName>
        <fullName evidence="1">5-oxoprolinase (ATP-hydrolyzing) subunit A</fullName>
    </alternativeName>
</protein>
<dbReference type="PANTHER" id="PTHR30292:SF0">
    <property type="entry name" value="5-OXOPROLINASE SUBUNIT A"/>
    <property type="match status" value="1"/>
</dbReference>
<organism evidence="2 3">
    <name type="scientific">Virgibacillus pantothenticus</name>
    <dbReference type="NCBI Taxonomy" id="1473"/>
    <lineage>
        <taxon>Bacteria</taxon>
        <taxon>Bacillati</taxon>
        <taxon>Bacillota</taxon>
        <taxon>Bacilli</taxon>
        <taxon>Bacillales</taxon>
        <taxon>Bacillaceae</taxon>
        <taxon>Virgibacillus</taxon>
    </lineage>
</organism>
<dbReference type="InterPro" id="IPR011330">
    <property type="entry name" value="Glyco_hydro/deAcase_b/a-brl"/>
</dbReference>
<sequence length="258" mass="28089">MLQVDLNCDMGESFGRYKLSEQKDILTYVSSANIACGFHAGDPTVMRETVQLAIENDVKIGAHPGLPDLNGFGRREMAITAQQAYDIVVYQIGALNGFLASFNERMQHVKPHGALYNMAANDQELATAIAQAIYDISPRLVLYALSGSELAKAGEKMGLPTAHEVFADRTYQSDGTLTSRKENNALITDREQAVSQVIKMVTEGKVISTQKIAVPLKADTICIHGDGEHAVDFAAYITDSFQKHNIQIAAIQKGEGNK</sequence>
<dbReference type="GeneID" id="66871119"/>
<dbReference type="EMBL" id="LGTO01000007">
    <property type="protein sequence ID" value="KNE19799.1"/>
    <property type="molecule type" value="Genomic_DNA"/>
</dbReference>
<dbReference type="GO" id="GO:0017168">
    <property type="term" value="F:5-oxoprolinase (ATP-hydrolyzing) activity"/>
    <property type="evidence" value="ECO:0007669"/>
    <property type="project" value="UniProtKB-UniRule"/>
</dbReference>
<keyword evidence="1" id="KW-0378">Hydrolase</keyword>
<name>A0A0L0QMQ2_VIRPA</name>
<dbReference type="AlphaFoldDB" id="A0A0L0QMQ2"/>